<organism evidence="2 3">
    <name type="scientific">Ornithinimicrobium humiphilum</name>
    <dbReference type="NCBI Taxonomy" id="125288"/>
    <lineage>
        <taxon>Bacteria</taxon>
        <taxon>Bacillati</taxon>
        <taxon>Actinomycetota</taxon>
        <taxon>Actinomycetes</taxon>
        <taxon>Micrococcales</taxon>
        <taxon>Ornithinimicrobiaceae</taxon>
        <taxon>Ornithinimicrobium</taxon>
    </lineage>
</organism>
<dbReference type="SUPFAM" id="SSF47598">
    <property type="entry name" value="Ribbon-helix-helix"/>
    <property type="match status" value="1"/>
</dbReference>
<dbReference type="AlphaFoldDB" id="A0A543KRE4"/>
<dbReference type="Proteomes" id="UP000315133">
    <property type="component" value="Unassembled WGS sequence"/>
</dbReference>
<keyword evidence="3" id="KW-1185">Reference proteome</keyword>
<evidence type="ECO:0000313" key="2">
    <source>
        <dbReference type="EMBL" id="TQM97648.1"/>
    </source>
</evidence>
<dbReference type="RefSeq" id="WP_141819362.1">
    <property type="nucleotide sequence ID" value="NZ_BAAAIL010000001.1"/>
</dbReference>
<feature type="compositionally biased region" description="Low complexity" evidence="1">
    <location>
        <begin position="145"/>
        <end position="167"/>
    </location>
</feature>
<protein>
    <submittedName>
        <fullName evidence="2">HicB-like protein involved in pilus formation</fullName>
    </submittedName>
</protein>
<dbReference type="InterPro" id="IPR013321">
    <property type="entry name" value="Arc_rbn_hlx_hlx"/>
</dbReference>
<accession>A0A543KRE4</accession>
<dbReference type="InterPro" id="IPR008651">
    <property type="entry name" value="Uncharacterised_HicB"/>
</dbReference>
<proteinExistence type="predicted"/>
<feature type="region of interest" description="Disordered" evidence="1">
    <location>
        <begin position="77"/>
        <end position="108"/>
    </location>
</feature>
<name>A0A543KRE4_9MICO</name>
<dbReference type="NCBIfam" id="NF041551">
    <property type="entry name" value="YlcI_YnfO_N"/>
    <property type="match status" value="1"/>
</dbReference>
<dbReference type="GO" id="GO:0006355">
    <property type="term" value="P:regulation of DNA-templated transcription"/>
    <property type="evidence" value="ECO:0007669"/>
    <property type="project" value="InterPro"/>
</dbReference>
<sequence length="176" mass="18415">MNLDPYLSSVLADLDRATALADEQTRDVAARVATAVEPALRLALVHALSDAAASITSELGDAAVVVRMEGREPVLSVHRTEAAPPMPPAPPAPPAPEPPEVLAEDDGETARVTVRLPQSLKAAVERRALEADVSLNTWIVQALRRATTGASSSSSSSAETPTASPTRTPRRVTGWA</sequence>
<evidence type="ECO:0000313" key="3">
    <source>
        <dbReference type="Proteomes" id="UP000315133"/>
    </source>
</evidence>
<dbReference type="Pfam" id="PF05534">
    <property type="entry name" value="HicB"/>
    <property type="match status" value="1"/>
</dbReference>
<gene>
    <name evidence="2" type="ORF">FB476_2571</name>
</gene>
<feature type="region of interest" description="Disordered" evidence="1">
    <location>
        <begin position="145"/>
        <end position="176"/>
    </location>
</feature>
<dbReference type="OrthoDB" id="5193907at2"/>
<evidence type="ECO:0000256" key="1">
    <source>
        <dbReference type="SAM" id="MobiDB-lite"/>
    </source>
</evidence>
<feature type="compositionally biased region" description="Pro residues" evidence="1">
    <location>
        <begin position="84"/>
        <end position="99"/>
    </location>
</feature>
<reference evidence="2 3" key="1">
    <citation type="submission" date="2019-06" db="EMBL/GenBank/DDBJ databases">
        <title>Sequencing the genomes of 1000 actinobacteria strains.</title>
        <authorList>
            <person name="Klenk H.-P."/>
        </authorList>
    </citation>
    <scope>NUCLEOTIDE SEQUENCE [LARGE SCALE GENOMIC DNA]</scope>
    <source>
        <strain evidence="2 3">DSM 12362</strain>
    </source>
</reference>
<comment type="caution">
    <text evidence="2">The sequence shown here is derived from an EMBL/GenBank/DDBJ whole genome shotgun (WGS) entry which is preliminary data.</text>
</comment>
<dbReference type="Gene3D" id="1.10.1220.10">
    <property type="entry name" value="Met repressor-like"/>
    <property type="match status" value="1"/>
</dbReference>
<dbReference type="InterPro" id="IPR010985">
    <property type="entry name" value="Ribbon_hlx_hlx"/>
</dbReference>
<dbReference type="EMBL" id="VFPU01000001">
    <property type="protein sequence ID" value="TQM97648.1"/>
    <property type="molecule type" value="Genomic_DNA"/>
</dbReference>